<name>A0ABW7RJ53_9ACTN</name>
<accession>A0ABW7RJ53</accession>
<dbReference type="EMBL" id="JBIRGH010000021">
    <property type="protein sequence ID" value="MFH8588105.1"/>
    <property type="molecule type" value="Genomic_DNA"/>
</dbReference>
<evidence type="ECO:0000256" key="1">
    <source>
        <dbReference type="SAM" id="MobiDB-lite"/>
    </source>
</evidence>
<sequence length="103" mass="10656">MSTAMRSTYASSARCAVPDAQTTTVGEVVHLVDAVAGSAATRTPVGTRSAFFGRGTMAKRRVWQAEATAPPRERQGEPGRASHFGQVGCPTSSASVRSLGEGC</sequence>
<protein>
    <submittedName>
        <fullName evidence="2">Uncharacterized protein</fullName>
    </submittedName>
</protein>
<gene>
    <name evidence="2" type="ORF">ACH4GP_27530</name>
</gene>
<organism evidence="2 3">
    <name type="scientific">Streptomyces celluloflavus</name>
    <dbReference type="NCBI Taxonomy" id="58344"/>
    <lineage>
        <taxon>Bacteria</taxon>
        <taxon>Bacillati</taxon>
        <taxon>Actinomycetota</taxon>
        <taxon>Actinomycetes</taxon>
        <taxon>Kitasatosporales</taxon>
        <taxon>Streptomycetaceae</taxon>
        <taxon>Streptomyces</taxon>
    </lineage>
</organism>
<proteinExistence type="predicted"/>
<reference evidence="2 3" key="1">
    <citation type="submission" date="2024-10" db="EMBL/GenBank/DDBJ databases">
        <title>The Natural Products Discovery Center: Release of the First 8490 Sequenced Strains for Exploring Actinobacteria Biosynthetic Diversity.</title>
        <authorList>
            <person name="Kalkreuter E."/>
            <person name="Kautsar S.A."/>
            <person name="Yang D."/>
            <person name="Bader C.D."/>
            <person name="Teijaro C.N."/>
            <person name="Fluegel L."/>
            <person name="Davis C.M."/>
            <person name="Simpson J.R."/>
            <person name="Lauterbach L."/>
            <person name="Steele A.D."/>
            <person name="Gui C."/>
            <person name="Meng S."/>
            <person name="Li G."/>
            <person name="Viehrig K."/>
            <person name="Ye F."/>
            <person name="Su P."/>
            <person name="Kiefer A.F."/>
            <person name="Nichols A."/>
            <person name="Cepeda A.J."/>
            <person name="Yan W."/>
            <person name="Fan B."/>
            <person name="Jiang Y."/>
            <person name="Adhikari A."/>
            <person name="Zheng C.-J."/>
            <person name="Schuster L."/>
            <person name="Cowan T.M."/>
            <person name="Smanski M.J."/>
            <person name="Chevrette M.G."/>
            <person name="De Carvalho L.P.S."/>
            <person name="Shen B."/>
        </authorList>
    </citation>
    <scope>NUCLEOTIDE SEQUENCE [LARGE SCALE GENOMIC DNA]</scope>
    <source>
        <strain evidence="2 3">NPDC018013</strain>
    </source>
</reference>
<feature type="region of interest" description="Disordered" evidence="1">
    <location>
        <begin position="64"/>
        <end position="103"/>
    </location>
</feature>
<dbReference type="RefSeq" id="WP_367430049.1">
    <property type="nucleotide sequence ID" value="NZ_CP108413.1"/>
</dbReference>
<dbReference type="Proteomes" id="UP001610990">
    <property type="component" value="Unassembled WGS sequence"/>
</dbReference>
<evidence type="ECO:0000313" key="3">
    <source>
        <dbReference type="Proteomes" id="UP001610990"/>
    </source>
</evidence>
<evidence type="ECO:0000313" key="2">
    <source>
        <dbReference type="EMBL" id="MFH8588105.1"/>
    </source>
</evidence>
<comment type="caution">
    <text evidence="2">The sequence shown here is derived from an EMBL/GenBank/DDBJ whole genome shotgun (WGS) entry which is preliminary data.</text>
</comment>
<keyword evidence="3" id="KW-1185">Reference proteome</keyword>